<dbReference type="AlphaFoldDB" id="A0A921V3X6"/>
<organism evidence="2 3">
    <name type="scientific">Sorghum bicolor</name>
    <name type="common">Sorghum</name>
    <name type="synonym">Sorghum vulgare</name>
    <dbReference type="NCBI Taxonomy" id="4558"/>
    <lineage>
        <taxon>Eukaryota</taxon>
        <taxon>Viridiplantae</taxon>
        <taxon>Streptophyta</taxon>
        <taxon>Embryophyta</taxon>
        <taxon>Tracheophyta</taxon>
        <taxon>Spermatophyta</taxon>
        <taxon>Magnoliopsida</taxon>
        <taxon>Liliopsida</taxon>
        <taxon>Poales</taxon>
        <taxon>Poaceae</taxon>
        <taxon>PACMAD clade</taxon>
        <taxon>Panicoideae</taxon>
        <taxon>Andropogonodae</taxon>
        <taxon>Andropogoneae</taxon>
        <taxon>Sorghinae</taxon>
        <taxon>Sorghum</taxon>
    </lineage>
</organism>
<accession>A0A921V3X6</accession>
<dbReference type="Proteomes" id="UP000807115">
    <property type="component" value="Chromosome 1"/>
</dbReference>
<reference evidence="2" key="1">
    <citation type="journal article" date="2019" name="BMC Genomics">
        <title>A new reference genome for Sorghum bicolor reveals high levels of sequence similarity between sweet and grain genotypes: implications for the genetics of sugar metabolism.</title>
        <authorList>
            <person name="Cooper E.A."/>
            <person name="Brenton Z.W."/>
            <person name="Flinn B.S."/>
            <person name="Jenkins J."/>
            <person name="Shu S."/>
            <person name="Flowers D."/>
            <person name="Luo F."/>
            <person name="Wang Y."/>
            <person name="Xia P."/>
            <person name="Barry K."/>
            <person name="Daum C."/>
            <person name="Lipzen A."/>
            <person name="Yoshinaga Y."/>
            <person name="Schmutz J."/>
            <person name="Saski C."/>
            <person name="Vermerris W."/>
            <person name="Kresovich S."/>
        </authorList>
    </citation>
    <scope>NUCLEOTIDE SEQUENCE</scope>
</reference>
<reference evidence="2" key="2">
    <citation type="submission" date="2020-10" db="EMBL/GenBank/DDBJ databases">
        <authorList>
            <person name="Cooper E.A."/>
            <person name="Brenton Z.W."/>
            <person name="Flinn B.S."/>
            <person name="Jenkins J."/>
            <person name="Shu S."/>
            <person name="Flowers D."/>
            <person name="Luo F."/>
            <person name="Wang Y."/>
            <person name="Xia P."/>
            <person name="Barry K."/>
            <person name="Daum C."/>
            <person name="Lipzen A."/>
            <person name="Yoshinaga Y."/>
            <person name="Schmutz J."/>
            <person name="Saski C."/>
            <person name="Vermerris W."/>
            <person name="Kresovich S."/>
        </authorList>
    </citation>
    <scope>NUCLEOTIDE SEQUENCE</scope>
</reference>
<dbReference type="InterPro" id="IPR011989">
    <property type="entry name" value="ARM-like"/>
</dbReference>
<dbReference type="PANTHER" id="PTHR12537:SF133">
    <property type="entry name" value="OS03G0193150 PROTEIN"/>
    <property type="match status" value="1"/>
</dbReference>
<name>A0A921V3X6_SORBI</name>
<evidence type="ECO:0000313" key="3">
    <source>
        <dbReference type="Proteomes" id="UP000807115"/>
    </source>
</evidence>
<evidence type="ECO:0000256" key="1">
    <source>
        <dbReference type="SAM" id="MobiDB-lite"/>
    </source>
</evidence>
<sequence>MVVAPAYANQGASRGPVAGVPNRSRPALLNSRANELLRAVQRARTPDFVECIINGVIWDQDNGVRVPLMELAETRDGETALVELVRATLRHRAPGALQRLFRCLIDGWIMEQRTGPEMLQHFFTTLDYVHCSIFIDELAIPRFWEMVMSRSGHARTSMMVCLDNTGYYTDQGTDLHVTFVYHSVAIARNIYGFLLLRTIFETGRNNHLKERIRQRVMANLMELSMHQYGNNVVLACFIPSNRPPLFSAILLQCGLQAFSRLHGVQLAQLVQNHNARHVLHRLLQTSMTQNAAAAEAMRLAEQILGVGQGWWTRGDPRAQAIAILRR</sequence>
<protein>
    <recommendedName>
        <fullName evidence="4">PUM-HD domain-containing protein</fullName>
    </recommendedName>
</protein>
<dbReference type="PANTHER" id="PTHR12537">
    <property type="entry name" value="RNA BINDING PROTEIN PUMILIO-RELATED"/>
    <property type="match status" value="1"/>
</dbReference>
<evidence type="ECO:0000313" key="2">
    <source>
        <dbReference type="EMBL" id="KAG0552386.1"/>
    </source>
</evidence>
<dbReference type="SUPFAM" id="SSF48371">
    <property type="entry name" value="ARM repeat"/>
    <property type="match status" value="1"/>
</dbReference>
<dbReference type="EMBL" id="CM027680">
    <property type="protein sequence ID" value="KAG0552386.1"/>
    <property type="molecule type" value="Genomic_DNA"/>
</dbReference>
<dbReference type="Gene3D" id="1.25.10.10">
    <property type="entry name" value="Leucine-rich Repeat Variant"/>
    <property type="match status" value="1"/>
</dbReference>
<proteinExistence type="predicted"/>
<comment type="caution">
    <text evidence="2">The sequence shown here is derived from an EMBL/GenBank/DDBJ whole genome shotgun (WGS) entry which is preliminary data.</text>
</comment>
<dbReference type="InterPro" id="IPR016024">
    <property type="entry name" value="ARM-type_fold"/>
</dbReference>
<gene>
    <name evidence="2" type="ORF">BDA96_01G503400</name>
</gene>
<evidence type="ECO:0008006" key="4">
    <source>
        <dbReference type="Google" id="ProtNLM"/>
    </source>
</evidence>
<feature type="region of interest" description="Disordered" evidence="1">
    <location>
        <begin position="1"/>
        <end position="23"/>
    </location>
</feature>